<evidence type="ECO:0000256" key="2">
    <source>
        <dbReference type="ARBA" id="ARBA00008205"/>
    </source>
</evidence>
<organism evidence="10 11">
    <name type="scientific">Candidatus Nitronauta litoralis</name>
    <dbReference type="NCBI Taxonomy" id="2705533"/>
    <lineage>
        <taxon>Bacteria</taxon>
        <taxon>Pseudomonadati</taxon>
        <taxon>Nitrospinota/Tectimicrobiota group</taxon>
        <taxon>Nitrospinota</taxon>
        <taxon>Nitrospinia</taxon>
        <taxon>Nitrospinales</taxon>
        <taxon>Nitrospinaceae</taxon>
        <taxon>Candidatus Nitronauta</taxon>
    </lineage>
</organism>
<feature type="binding site" evidence="8">
    <location>
        <begin position="106"/>
        <end position="113"/>
    </location>
    <ligand>
        <name>ATP</name>
        <dbReference type="ChEBI" id="CHEBI:30616"/>
    </ligand>
</feature>
<evidence type="ECO:0000256" key="3">
    <source>
        <dbReference type="ARBA" id="ARBA00022723"/>
    </source>
</evidence>
<comment type="similarity">
    <text evidence="8">Belongs to the Mrp/NBP35 ATP-binding proteins family.</text>
</comment>
<protein>
    <recommendedName>
        <fullName evidence="8">Iron-sulfur cluster carrier protein</fullName>
    </recommendedName>
</protein>
<dbReference type="InterPro" id="IPR033756">
    <property type="entry name" value="YlxH/NBP35"/>
</dbReference>
<comment type="similarity">
    <text evidence="2">In the C-terminal section; belongs to the Mrp/NBP35 ATP-binding proteins family.</text>
</comment>
<dbReference type="GO" id="GO:0140663">
    <property type="term" value="F:ATP-dependent FeS chaperone activity"/>
    <property type="evidence" value="ECO:0007669"/>
    <property type="project" value="InterPro"/>
</dbReference>
<dbReference type="Pfam" id="PF01883">
    <property type="entry name" value="FeS_assembly_P"/>
    <property type="match status" value="1"/>
</dbReference>
<dbReference type="InterPro" id="IPR002744">
    <property type="entry name" value="MIP18-like"/>
</dbReference>
<evidence type="ECO:0000256" key="8">
    <source>
        <dbReference type="HAMAP-Rule" id="MF_02040"/>
    </source>
</evidence>
<dbReference type="Gene3D" id="3.30.300.130">
    <property type="entry name" value="Fe-S cluster assembly (FSCA)"/>
    <property type="match status" value="1"/>
</dbReference>
<evidence type="ECO:0000256" key="5">
    <source>
        <dbReference type="ARBA" id="ARBA00022840"/>
    </source>
</evidence>
<dbReference type="GO" id="GO:0016226">
    <property type="term" value="P:iron-sulfur cluster assembly"/>
    <property type="evidence" value="ECO:0007669"/>
    <property type="project" value="InterPro"/>
</dbReference>
<dbReference type="PROSITE" id="PS01215">
    <property type="entry name" value="MRP"/>
    <property type="match status" value="1"/>
</dbReference>
<feature type="domain" description="MIP18 family-like" evidence="9">
    <location>
        <begin position="10"/>
        <end position="78"/>
    </location>
</feature>
<dbReference type="EMBL" id="CP048685">
    <property type="protein sequence ID" value="QPJ63207.1"/>
    <property type="molecule type" value="Genomic_DNA"/>
</dbReference>
<gene>
    <name evidence="10" type="ORF">G3M70_15520</name>
</gene>
<evidence type="ECO:0000256" key="4">
    <source>
        <dbReference type="ARBA" id="ARBA00022741"/>
    </source>
</evidence>
<dbReference type="InterPro" id="IPR044304">
    <property type="entry name" value="NUBPL-like"/>
</dbReference>
<dbReference type="InterPro" id="IPR000808">
    <property type="entry name" value="Mrp-like_CS"/>
</dbReference>
<proteinExistence type="inferred from homology"/>
<keyword evidence="8" id="KW-0378">Hydrolase</keyword>
<reference evidence="10 11" key="1">
    <citation type="submission" date="2020-02" db="EMBL/GenBank/DDBJ databases">
        <title>Genomic and physiological characterization of two novel Nitrospinaceae genera.</title>
        <authorList>
            <person name="Mueller A.J."/>
            <person name="Jung M.-Y."/>
            <person name="Strachan C.R."/>
            <person name="Herbold C.W."/>
            <person name="Kirkegaard R.H."/>
            <person name="Daims H."/>
        </authorList>
    </citation>
    <scope>NUCLEOTIDE SEQUENCE [LARGE SCALE GENOMIC DNA]</scope>
    <source>
        <strain evidence="10">EB</strain>
    </source>
</reference>
<dbReference type="InterPro" id="IPR027417">
    <property type="entry name" value="P-loop_NTPase"/>
</dbReference>
<evidence type="ECO:0000256" key="6">
    <source>
        <dbReference type="ARBA" id="ARBA00023004"/>
    </source>
</evidence>
<evidence type="ECO:0000313" key="11">
    <source>
        <dbReference type="Proteomes" id="UP000594688"/>
    </source>
</evidence>
<dbReference type="SUPFAM" id="SSF117916">
    <property type="entry name" value="Fe-S cluster assembly (FSCA) domain-like"/>
    <property type="match status" value="1"/>
</dbReference>
<dbReference type="InterPro" id="IPR034904">
    <property type="entry name" value="FSCA_dom_sf"/>
</dbReference>
<keyword evidence="4 8" id="KW-0547">Nucleotide-binding</keyword>
<dbReference type="PANTHER" id="PTHR42961">
    <property type="entry name" value="IRON-SULFUR PROTEIN NUBPL"/>
    <property type="match status" value="1"/>
</dbReference>
<dbReference type="GO" id="GO:0005524">
    <property type="term" value="F:ATP binding"/>
    <property type="evidence" value="ECO:0007669"/>
    <property type="project" value="UniProtKB-UniRule"/>
</dbReference>
<dbReference type="SUPFAM" id="SSF52540">
    <property type="entry name" value="P-loop containing nucleoside triphosphate hydrolases"/>
    <property type="match status" value="1"/>
</dbReference>
<dbReference type="KEGG" id="nli:G3M70_15520"/>
<dbReference type="Gene3D" id="3.40.50.300">
    <property type="entry name" value="P-loop containing nucleotide triphosphate hydrolases"/>
    <property type="match status" value="1"/>
</dbReference>
<name>A0A7T0BYH5_9BACT</name>
<keyword evidence="3 8" id="KW-0479">Metal-binding</keyword>
<dbReference type="GO" id="GO:0051539">
    <property type="term" value="F:4 iron, 4 sulfur cluster binding"/>
    <property type="evidence" value="ECO:0007669"/>
    <property type="project" value="TreeGrafter"/>
</dbReference>
<keyword evidence="5 8" id="KW-0067">ATP-binding</keyword>
<evidence type="ECO:0000256" key="7">
    <source>
        <dbReference type="ARBA" id="ARBA00023014"/>
    </source>
</evidence>
<evidence type="ECO:0000256" key="1">
    <source>
        <dbReference type="ARBA" id="ARBA00007352"/>
    </source>
</evidence>
<comment type="function">
    <text evidence="8">Binds and transfers iron-sulfur (Fe-S) clusters to target apoproteins. Can hydrolyze ATP.</text>
</comment>
<dbReference type="AlphaFoldDB" id="A0A7T0BYH5"/>
<dbReference type="GO" id="GO:0016887">
    <property type="term" value="F:ATP hydrolysis activity"/>
    <property type="evidence" value="ECO:0007669"/>
    <property type="project" value="UniProtKB-UniRule"/>
</dbReference>
<dbReference type="HAMAP" id="MF_02040">
    <property type="entry name" value="Mrp_NBP35"/>
    <property type="match status" value="1"/>
</dbReference>
<dbReference type="Proteomes" id="UP000594688">
    <property type="component" value="Chromosome"/>
</dbReference>
<dbReference type="FunFam" id="3.40.50.300:FF:001119">
    <property type="entry name" value="Iron-sulfur cluster carrier protein"/>
    <property type="match status" value="1"/>
</dbReference>
<keyword evidence="7 8" id="KW-0411">Iron-sulfur</keyword>
<accession>A0A7T0BYH5</accession>
<sequence length="365" mass="39016">MSEQEIQTGVMTALKTVMDPDLHKNIVDLGFVKNMKIEGGSVSFDVELTTPACPVKEQLKTECQEKVGAVEGVSEVSVNMTAAVRSTDHSQPILTTVKNIIAVASGKGGVGKSTVTVNLACALALTGAKVGIMDGDIYGPSIPKMLGIPISPPKGGENNKIFPHEKYGMKVISAGFLTEEGQPLMLRGPMLGGIIQQFLQNVEWGELDYLVIDLPPGTGDVQLTLTQKAPLSGGVIVTTPQEISLIDAEKGVKMFQQVKVPVLGVVENMSWFQTEESDKKYFIFGQGGGQKLANQFETTMLGQIPIIPKIVEAGDTGQPITITDPDSPAGLAYRNLAEQVAAQISINQFNKEDKIDSGFELAWEG</sequence>
<dbReference type="GO" id="GO:0046872">
    <property type="term" value="F:metal ion binding"/>
    <property type="evidence" value="ECO:0007669"/>
    <property type="project" value="UniProtKB-KW"/>
</dbReference>
<evidence type="ECO:0000259" key="9">
    <source>
        <dbReference type="Pfam" id="PF01883"/>
    </source>
</evidence>
<dbReference type="PANTHER" id="PTHR42961:SF2">
    <property type="entry name" value="IRON-SULFUR PROTEIN NUBPL"/>
    <property type="match status" value="1"/>
</dbReference>
<comment type="similarity">
    <text evidence="1">In the N-terminal section; belongs to the MIP18 family.</text>
</comment>
<evidence type="ECO:0000313" key="10">
    <source>
        <dbReference type="EMBL" id="QPJ63207.1"/>
    </source>
</evidence>
<dbReference type="Pfam" id="PF10609">
    <property type="entry name" value="ParA"/>
    <property type="match status" value="1"/>
</dbReference>
<keyword evidence="6 8" id="KW-0408">Iron</keyword>
<comment type="subunit">
    <text evidence="8">Homodimer.</text>
</comment>
<dbReference type="InterPro" id="IPR019591">
    <property type="entry name" value="Mrp/NBP35_ATP-bd"/>
</dbReference>
<dbReference type="CDD" id="cd02037">
    <property type="entry name" value="Mrp_NBP35"/>
    <property type="match status" value="1"/>
</dbReference>